<gene>
    <name evidence="1" type="primary">PPP2R4</name>
    <name evidence="1" type="ORF">SPIL2461_LOCUS18390</name>
</gene>
<accession>A0A812WFA1</accession>
<protein>
    <submittedName>
        <fullName evidence="1">PPP2R4 protein</fullName>
    </submittedName>
</protein>
<sequence length="350" mass="38759">MLSPRTSYFSDHAQPLGDMSNLVEVIEEWMVSLPEAVFDSHARCLSTQYVLENAPIPDSQRDRLSPEHIAEAVTDSGLHTRLCSEAGKGARVVKITPDRAEPSQEAQGGVWAQQWFGGNSSGSDVERTKFAYVGREADGIRTPEFGSDQSPQHCYDCQDCNDFDYNWEQPMLVEPAAFVQVPMMCTPWGMSPMFVCLSETSGTPTSFDLHWAERKISDLDGASSEAAWRKRKGLLSAAVARYLRQEGQHGSVPVEELLQQHPYLWNKCHSASELARCLAHAGDLNPVVVDLFNCTVRLRTEDEALTAACERILGGLQDQGLSTLNFFEALGSREVQSGSQVLQALRILIH</sequence>
<dbReference type="EMBL" id="CAJNIZ010043788">
    <property type="protein sequence ID" value="CAE7668875.1"/>
    <property type="molecule type" value="Genomic_DNA"/>
</dbReference>
<proteinExistence type="predicted"/>
<evidence type="ECO:0000313" key="1">
    <source>
        <dbReference type="EMBL" id="CAE7668875.1"/>
    </source>
</evidence>
<dbReference type="AlphaFoldDB" id="A0A812WFA1"/>
<comment type="caution">
    <text evidence="1">The sequence shown here is derived from an EMBL/GenBank/DDBJ whole genome shotgun (WGS) entry which is preliminary data.</text>
</comment>
<keyword evidence="2" id="KW-1185">Reference proteome</keyword>
<dbReference type="OrthoDB" id="427744at2759"/>
<name>A0A812WFA1_SYMPI</name>
<evidence type="ECO:0000313" key="2">
    <source>
        <dbReference type="Proteomes" id="UP000649617"/>
    </source>
</evidence>
<dbReference type="Proteomes" id="UP000649617">
    <property type="component" value="Unassembled WGS sequence"/>
</dbReference>
<reference evidence="1" key="1">
    <citation type="submission" date="2021-02" db="EMBL/GenBank/DDBJ databases">
        <authorList>
            <person name="Dougan E. K."/>
            <person name="Rhodes N."/>
            <person name="Thang M."/>
            <person name="Chan C."/>
        </authorList>
    </citation>
    <scope>NUCLEOTIDE SEQUENCE</scope>
</reference>
<organism evidence="1 2">
    <name type="scientific">Symbiodinium pilosum</name>
    <name type="common">Dinoflagellate</name>
    <dbReference type="NCBI Taxonomy" id="2952"/>
    <lineage>
        <taxon>Eukaryota</taxon>
        <taxon>Sar</taxon>
        <taxon>Alveolata</taxon>
        <taxon>Dinophyceae</taxon>
        <taxon>Suessiales</taxon>
        <taxon>Symbiodiniaceae</taxon>
        <taxon>Symbiodinium</taxon>
    </lineage>
</organism>